<evidence type="ECO:0000313" key="2">
    <source>
        <dbReference type="EMBL" id="CAH2395856.1"/>
    </source>
</evidence>
<proteinExistence type="predicted"/>
<protein>
    <submittedName>
        <fullName evidence="2">Uncharacterized protein</fullName>
    </submittedName>
</protein>
<comment type="caution">
    <text evidence="2">The sequence shown here is derived from an EMBL/GenBank/DDBJ whole genome shotgun (WGS) entry which is preliminary data.</text>
</comment>
<feature type="region of interest" description="Disordered" evidence="1">
    <location>
        <begin position="1"/>
        <end position="20"/>
    </location>
</feature>
<organism evidence="2 3">
    <name type="scientific">Mesorhizobium escarrei</name>
    <dbReference type="NCBI Taxonomy" id="666018"/>
    <lineage>
        <taxon>Bacteria</taxon>
        <taxon>Pseudomonadati</taxon>
        <taxon>Pseudomonadota</taxon>
        <taxon>Alphaproteobacteria</taxon>
        <taxon>Hyphomicrobiales</taxon>
        <taxon>Phyllobacteriaceae</taxon>
        <taxon>Mesorhizobium</taxon>
    </lineage>
</organism>
<dbReference type="EMBL" id="CAKXZT010000029">
    <property type="protein sequence ID" value="CAH2395856.1"/>
    <property type="molecule type" value="Genomic_DNA"/>
</dbReference>
<gene>
    <name evidence="2" type="ORF">MES5069_1240001</name>
</gene>
<dbReference type="Proteomes" id="UP001153050">
    <property type="component" value="Unassembled WGS sequence"/>
</dbReference>
<name>A0ABN8JDG2_9HYPH</name>
<evidence type="ECO:0000256" key="1">
    <source>
        <dbReference type="SAM" id="MobiDB-lite"/>
    </source>
</evidence>
<evidence type="ECO:0000313" key="3">
    <source>
        <dbReference type="Proteomes" id="UP001153050"/>
    </source>
</evidence>
<keyword evidence="3" id="KW-1185">Reference proteome</keyword>
<accession>A0ABN8JDG2</accession>
<reference evidence="2 3" key="1">
    <citation type="submission" date="2022-03" db="EMBL/GenBank/DDBJ databases">
        <authorList>
            <person name="Brunel B."/>
        </authorList>
    </citation>
    <scope>NUCLEOTIDE SEQUENCE [LARGE SCALE GENOMIC DNA]</scope>
    <source>
        <strain evidence="2">STM5069sample</strain>
    </source>
</reference>
<sequence length="20" mass="2415">MMSPLDRIRLLAEDETRPDR</sequence>